<dbReference type="PANTHER" id="PTHR13343">
    <property type="entry name" value="CREG1 PROTEIN"/>
    <property type="match status" value="1"/>
</dbReference>
<accession>A0A426Z291</accession>
<gene>
    <name evidence="1" type="ORF">B296_00005259</name>
</gene>
<dbReference type="Proteomes" id="UP000287651">
    <property type="component" value="Unassembled WGS sequence"/>
</dbReference>
<protein>
    <submittedName>
        <fullName evidence="1">Uncharacterized protein</fullName>
    </submittedName>
</protein>
<reference evidence="1 2" key="1">
    <citation type="journal article" date="2014" name="Agronomy (Basel)">
        <title>A Draft Genome Sequence for Ensete ventricosum, the Drought-Tolerant Tree Against Hunger.</title>
        <authorList>
            <person name="Harrison J."/>
            <person name="Moore K.A."/>
            <person name="Paszkiewicz K."/>
            <person name="Jones T."/>
            <person name="Grant M."/>
            <person name="Ambacheew D."/>
            <person name="Muzemil S."/>
            <person name="Studholme D.J."/>
        </authorList>
    </citation>
    <scope>NUCLEOTIDE SEQUENCE [LARGE SCALE GENOMIC DNA]</scope>
</reference>
<proteinExistence type="predicted"/>
<evidence type="ECO:0000313" key="1">
    <source>
        <dbReference type="EMBL" id="RRT58071.1"/>
    </source>
</evidence>
<name>A0A426Z291_ENSVE</name>
<dbReference type="AlphaFoldDB" id="A0A426Z291"/>
<sequence>MISSTIFQLMQSLISLQEFQDAEPDLLAHSASAIIERINEYGLQCNVALKALCRRKKGLSVEAMSESAAEKKIKRMLFPRYHRKKLRPATDGIRDL</sequence>
<organism evidence="1 2">
    <name type="scientific">Ensete ventricosum</name>
    <name type="common">Abyssinian banana</name>
    <name type="synonym">Musa ensete</name>
    <dbReference type="NCBI Taxonomy" id="4639"/>
    <lineage>
        <taxon>Eukaryota</taxon>
        <taxon>Viridiplantae</taxon>
        <taxon>Streptophyta</taxon>
        <taxon>Embryophyta</taxon>
        <taxon>Tracheophyta</taxon>
        <taxon>Spermatophyta</taxon>
        <taxon>Magnoliopsida</taxon>
        <taxon>Liliopsida</taxon>
        <taxon>Zingiberales</taxon>
        <taxon>Musaceae</taxon>
        <taxon>Ensete</taxon>
    </lineage>
</organism>
<comment type="caution">
    <text evidence="1">The sequence shown here is derived from an EMBL/GenBank/DDBJ whole genome shotgun (WGS) entry which is preliminary data.</text>
</comment>
<dbReference type="EMBL" id="AMZH03008853">
    <property type="protein sequence ID" value="RRT58071.1"/>
    <property type="molecule type" value="Genomic_DNA"/>
</dbReference>
<evidence type="ECO:0000313" key="2">
    <source>
        <dbReference type="Proteomes" id="UP000287651"/>
    </source>
</evidence>
<dbReference type="PANTHER" id="PTHR13343:SF18">
    <property type="entry name" value="PENTATRICOPEPTIDE REPEAT (PPR) SUPERFAMILY PROTEIN"/>
    <property type="match status" value="1"/>
</dbReference>